<dbReference type="Gene3D" id="1.20.1310.10">
    <property type="entry name" value="Cullin Repeats"/>
    <property type="match status" value="4"/>
</dbReference>
<evidence type="ECO:0000313" key="5">
    <source>
        <dbReference type="EMBL" id="OAF69728.1"/>
    </source>
</evidence>
<dbReference type="SUPFAM" id="SSF75632">
    <property type="entry name" value="Cullin homology domain"/>
    <property type="match status" value="1"/>
</dbReference>
<evidence type="ECO:0000256" key="2">
    <source>
        <dbReference type="PROSITE-ProRule" id="PRU00330"/>
    </source>
</evidence>
<dbReference type="InterPro" id="IPR016159">
    <property type="entry name" value="Cullin_repeat-like_dom_sf"/>
</dbReference>
<name>A0A177B615_9BILA</name>
<dbReference type="OrthoDB" id="27073at2759"/>
<reference evidence="5 6" key="1">
    <citation type="submission" date="2016-04" db="EMBL/GenBank/DDBJ databases">
        <title>The genome of Intoshia linei affirms orthonectids as highly simplified spiralians.</title>
        <authorList>
            <person name="Mikhailov K.V."/>
            <person name="Slusarev G.S."/>
            <person name="Nikitin M.A."/>
            <person name="Logacheva M.D."/>
            <person name="Penin A."/>
            <person name="Aleoshin V."/>
            <person name="Panchin Y.V."/>
        </authorList>
    </citation>
    <scope>NUCLEOTIDE SEQUENCE [LARGE SCALE GENOMIC DNA]</scope>
    <source>
        <strain evidence="5">Intl2013</strain>
        <tissue evidence="5">Whole animal</tissue>
    </source>
</reference>
<dbReference type="SMART" id="SM00182">
    <property type="entry name" value="CULLIN"/>
    <property type="match status" value="1"/>
</dbReference>
<gene>
    <name evidence="5" type="ORF">A3Q56_02518</name>
</gene>
<evidence type="ECO:0000259" key="4">
    <source>
        <dbReference type="PROSITE" id="PS50069"/>
    </source>
</evidence>
<dbReference type="Pfam" id="PF00888">
    <property type="entry name" value="Cullin"/>
    <property type="match status" value="1"/>
</dbReference>
<dbReference type="GO" id="GO:0031625">
    <property type="term" value="F:ubiquitin protein ligase binding"/>
    <property type="evidence" value="ECO:0007669"/>
    <property type="project" value="InterPro"/>
</dbReference>
<dbReference type="SUPFAM" id="SSF74788">
    <property type="entry name" value="Cullin repeat-like"/>
    <property type="match status" value="2"/>
</dbReference>
<dbReference type="Gene3D" id="1.10.10.10">
    <property type="entry name" value="Winged helix-like DNA-binding domain superfamily/Winged helix DNA-binding domain"/>
    <property type="match status" value="1"/>
</dbReference>
<dbReference type="Pfam" id="PF26557">
    <property type="entry name" value="Cullin_AB"/>
    <property type="match status" value="1"/>
</dbReference>
<dbReference type="Proteomes" id="UP000078046">
    <property type="component" value="Unassembled WGS sequence"/>
</dbReference>
<dbReference type="InterPro" id="IPR045093">
    <property type="entry name" value="Cullin"/>
</dbReference>
<accession>A0A177B615</accession>
<dbReference type="GO" id="GO:0006511">
    <property type="term" value="P:ubiquitin-dependent protein catabolic process"/>
    <property type="evidence" value="ECO:0007669"/>
    <property type="project" value="InterPro"/>
</dbReference>
<dbReference type="InterPro" id="IPR019559">
    <property type="entry name" value="Cullin_neddylation_domain"/>
</dbReference>
<dbReference type="Pfam" id="PF10557">
    <property type="entry name" value="Cullin_Nedd8"/>
    <property type="match status" value="1"/>
</dbReference>
<sequence length="819" mass="97162">MMSKRKHADAEFDCHFDTTLSTSNKINLNSEKNENNQDTLTENDEKNRILCSNTMTPILPIDGVSVVGIKNSPTDINKYIERDSVFIDEFTNILWDKKSKLTYSNMYRIIENYLIMRPWNKIYTTLETEIIHYLKESSKKAIQMLILDSDNVIKFVNDFWDDYKKKKLILELRATTCSNPMRRIPDRSVMGHVEIIMRLICMVFSYMDRTFVIHQGNKLSLNNLYNKLFRDHFLCEPKTLEAFITTIIIKIEEDRKNEIEPSSDCLLYNLVNIFIEHKIYEEVFESRYLENSEKYISDCADNLRKNMKDDSLENYIDNVNKMLNVENNRIDAYLYYTTRKPILDMIKTKYLNVDILGVLNLGLPYLMQENCVSVLCNLFKLLSPLEDGLYNLIQVFTSYVNDTAHTFLFNDEKREIVNDKLVFCVLEFKEKIEMIIEKSFNNHKAFNDSLKSEFKKLFNVKPSRVAQLVVIYIDLKFKECAQNDDISDFELKKKNVIHDCLCLFRYLNAKDVFETFYKSALSKRLLTLRNSMYDLEKQMLLRFREECGSQFTTQLEKMFEDLEISYKISKLYNDVNRSTHVNFKVLTSEAWPKFYDLSVKCIPEMIEIQNKLKELYYQYDTKNKNKKLHWRTNLGFCLIAVNFKNGPIEILASELQTTILMLFQHRDEMEYTSIKNYTKLDDIEIKKTLHTLMFQKYNLLIKLNSNDSTNITKTDVFQFNINFTNENKRIKLNFAKLNDLSNVERNVKEKIQKDRKYNIDAAIIRIMKIKRSLPEETLQKKIYTIINFPINKTDFSKRIDSLISRDYIKKDNNIVHYVA</sequence>
<comment type="similarity">
    <text evidence="1 2 3">Belongs to the cullin family.</text>
</comment>
<dbReference type="InterPro" id="IPR036390">
    <property type="entry name" value="WH_DNA-bd_sf"/>
</dbReference>
<dbReference type="InterPro" id="IPR059120">
    <property type="entry name" value="Cullin-like_AB"/>
</dbReference>
<organism evidence="5 6">
    <name type="scientific">Intoshia linei</name>
    <dbReference type="NCBI Taxonomy" id="1819745"/>
    <lineage>
        <taxon>Eukaryota</taxon>
        <taxon>Metazoa</taxon>
        <taxon>Spiralia</taxon>
        <taxon>Lophotrochozoa</taxon>
        <taxon>Mesozoa</taxon>
        <taxon>Orthonectida</taxon>
        <taxon>Rhopaluridae</taxon>
        <taxon>Intoshia</taxon>
    </lineage>
</organism>
<dbReference type="SMART" id="SM00884">
    <property type="entry name" value="Cullin_Nedd8"/>
    <property type="match status" value="1"/>
</dbReference>
<comment type="caution">
    <text evidence="5">The sequence shown here is derived from an EMBL/GenBank/DDBJ whole genome shotgun (WGS) entry which is preliminary data.</text>
</comment>
<dbReference type="InterPro" id="IPR036388">
    <property type="entry name" value="WH-like_DNA-bd_sf"/>
</dbReference>
<dbReference type="InterPro" id="IPR016158">
    <property type="entry name" value="Cullin_homology"/>
</dbReference>
<dbReference type="Gene3D" id="3.30.230.130">
    <property type="entry name" value="Cullin, Chain C, Domain 2"/>
    <property type="match status" value="1"/>
</dbReference>
<dbReference type="InterPro" id="IPR036317">
    <property type="entry name" value="Cullin_homology_sf"/>
</dbReference>
<feature type="domain" description="Cullin family profile" evidence="4">
    <location>
        <begin position="464"/>
        <end position="693"/>
    </location>
</feature>
<evidence type="ECO:0000256" key="1">
    <source>
        <dbReference type="ARBA" id="ARBA00006019"/>
    </source>
</evidence>
<dbReference type="PANTHER" id="PTHR11932">
    <property type="entry name" value="CULLIN"/>
    <property type="match status" value="1"/>
</dbReference>
<dbReference type="SUPFAM" id="SSF46785">
    <property type="entry name" value="Winged helix' DNA-binding domain"/>
    <property type="match status" value="1"/>
</dbReference>
<keyword evidence="6" id="KW-1185">Reference proteome</keyword>
<evidence type="ECO:0000256" key="3">
    <source>
        <dbReference type="RuleBase" id="RU003829"/>
    </source>
</evidence>
<proteinExistence type="inferred from homology"/>
<evidence type="ECO:0000313" key="6">
    <source>
        <dbReference type="Proteomes" id="UP000078046"/>
    </source>
</evidence>
<dbReference type="AlphaFoldDB" id="A0A177B615"/>
<protein>
    <recommendedName>
        <fullName evidence="4">Cullin family profile domain-containing protein</fullName>
    </recommendedName>
</protein>
<dbReference type="PROSITE" id="PS50069">
    <property type="entry name" value="CULLIN_2"/>
    <property type="match status" value="1"/>
</dbReference>
<dbReference type="EMBL" id="LWCA01000238">
    <property type="protein sequence ID" value="OAF69728.1"/>
    <property type="molecule type" value="Genomic_DNA"/>
</dbReference>
<dbReference type="InterPro" id="IPR001373">
    <property type="entry name" value="Cullin_N"/>
</dbReference>